<organism evidence="2 3">
    <name type="scientific">Metarhizium album (strain ARSEF 1941)</name>
    <dbReference type="NCBI Taxonomy" id="1081103"/>
    <lineage>
        <taxon>Eukaryota</taxon>
        <taxon>Fungi</taxon>
        <taxon>Dikarya</taxon>
        <taxon>Ascomycota</taxon>
        <taxon>Pezizomycotina</taxon>
        <taxon>Sordariomycetes</taxon>
        <taxon>Hypocreomycetidae</taxon>
        <taxon>Hypocreales</taxon>
        <taxon>Clavicipitaceae</taxon>
        <taxon>Metarhizium</taxon>
    </lineage>
</organism>
<name>A0A0B2X5Z9_METAS</name>
<reference evidence="2 3" key="1">
    <citation type="journal article" date="2014" name="Proc. Natl. Acad. Sci. U.S.A.">
        <title>Trajectory and genomic determinants of fungal-pathogen speciation and host adaptation.</title>
        <authorList>
            <person name="Hu X."/>
            <person name="Xiao G."/>
            <person name="Zheng P."/>
            <person name="Shang Y."/>
            <person name="Su Y."/>
            <person name="Zhang X."/>
            <person name="Liu X."/>
            <person name="Zhan S."/>
            <person name="St Leger R.J."/>
            <person name="Wang C."/>
        </authorList>
    </citation>
    <scope>NUCLEOTIDE SEQUENCE [LARGE SCALE GENOMIC DNA]</scope>
    <source>
        <strain evidence="2 3">ARSEF 1941</strain>
    </source>
</reference>
<evidence type="ECO:0000313" key="3">
    <source>
        <dbReference type="Proteomes" id="UP000030816"/>
    </source>
</evidence>
<dbReference type="Proteomes" id="UP000030816">
    <property type="component" value="Unassembled WGS sequence"/>
</dbReference>
<comment type="caution">
    <text evidence="2">The sequence shown here is derived from an EMBL/GenBank/DDBJ whole genome shotgun (WGS) entry which is preliminary data.</text>
</comment>
<accession>A0A0B2X5Z9</accession>
<dbReference type="HOGENOM" id="CLU_1928091_0_0_1"/>
<feature type="region of interest" description="Disordered" evidence="1">
    <location>
        <begin position="38"/>
        <end position="84"/>
    </location>
</feature>
<dbReference type="RefSeq" id="XP_040681791.1">
    <property type="nucleotide sequence ID" value="XM_040820303.1"/>
</dbReference>
<dbReference type="EMBL" id="AZHE01000002">
    <property type="protein sequence ID" value="KHO00726.1"/>
    <property type="molecule type" value="Genomic_DNA"/>
</dbReference>
<proteinExistence type="predicted"/>
<dbReference type="AlphaFoldDB" id="A0A0B2X5Z9"/>
<evidence type="ECO:0000313" key="2">
    <source>
        <dbReference type="EMBL" id="KHO00726.1"/>
    </source>
</evidence>
<evidence type="ECO:0000256" key="1">
    <source>
        <dbReference type="SAM" id="MobiDB-lite"/>
    </source>
</evidence>
<sequence length="131" mass="14043">MASRHGSPWGAVSGRGKIWNQRPGLALEINIVEAGSTRPAPSVWQRRADWRRRGLPRGHPERPAGEAGVRRAGPRAAAAQHGRARRLGSRMIIFPFAALAPAYTAIRESLARVKHTAGTGPAPDLPPQAAI</sequence>
<dbReference type="GeneID" id="63735959"/>
<feature type="compositionally biased region" description="Low complexity" evidence="1">
    <location>
        <begin position="65"/>
        <end position="81"/>
    </location>
</feature>
<gene>
    <name evidence="2" type="ORF">MAM_01504</name>
</gene>
<protein>
    <submittedName>
        <fullName evidence="2">Uncharacterized protein</fullName>
    </submittedName>
</protein>
<feature type="compositionally biased region" description="Basic and acidic residues" evidence="1">
    <location>
        <begin position="46"/>
        <end position="64"/>
    </location>
</feature>
<keyword evidence="3" id="KW-1185">Reference proteome</keyword>